<dbReference type="EMBL" id="SWKV01000024">
    <property type="protein sequence ID" value="KAF3040723.1"/>
    <property type="molecule type" value="Genomic_DNA"/>
</dbReference>
<evidence type="ECO:0000313" key="2">
    <source>
        <dbReference type="EMBL" id="KAF3040723.1"/>
    </source>
</evidence>
<sequence>MLCSSLIAKLCLSSTAYIPGLFAGILGHGVWESVSARFNLGIRALRQTLVAIIPGDRSTPASSHDFLPAIKAITTPAKGEGDPEAIQMDEDAAIAQQTATQTSNDTNAPISTPAKTVSIEPAGPTANLYAFPVFATPATIKHTARPPTAPKLKIPVDLSKFVKKPAAKTPAFKQKADSVSSQATKNSPTLTIIPSSDIRTKRREERALFLNGPKVQVKLGDNILATLPKYILMQTSHKAFKHFTDRPDATTFVLPAGSMDEIAAKTHLDWMKEMTYQGRVYFVTLHSDEKFDDKNLQICRAARVLGINNMYIGHFTKIFCDRIRSNTASYEFLNKIAALACPGNDPLYNCLANNLADHRVRKAIKNSPELEALLQKYTGLQNRVQKIEERMRKKQEGAKTPKGSKAVHLARISGNVDVRYVMSA</sequence>
<name>A0A9P4WSM2_9PLEO</name>
<dbReference type="OrthoDB" id="3776185at2759"/>
<protein>
    <submittedName>
        <fullName evidence="2">Uncharacterized protein</fullName>
    </submittedName>
</protein>
<keyword evidence="1" id="KW-0175">Coiled coil</keyword>
<gene>
    <name evidence="2" type="ORF">E8E12_007294</name>
</gene>
<dbReference type="AlphaFoldDB" id="A0A9P4WSM2"/>
<reference evidence="2" key="1">
    <citation type="submission" date="2019-04" db="EMBL/GenBank/DDBJ databases">
        <title>Sequencing of skin fungus with MAO and IRED activity.</title>
        <authorList>
            <person name="Marsaioli A.J."/>
            <person name="Bonatto J.M.C."/>
            <person name="Reis Junior O."/>
        </authorList>
    </citation>
    <scope>NUCLEOTIDE SEQUENCE</scope>
    <source>
        <strain evidence="2">28M1</strain>
    </source>
</reference>
<organism evidence="2 3">
    <name type="scientific">Didymella heteroderae</name>
    <dbReference type="NCBI Taxonomy" id="1769908"/>
    <lineage>
        <taxon>Eukaryota</taxon>
        <taxon>Fungi</taxon>
        <taxon>Dikarya</taxon>
        <taxon>Ascomycota</taxon>
        <taxon>Pezizomycotina</taxon>
        <taxon>Dothideomycetes</taxon>
        <taxon>Pleosporomycetidae</taxon>
        <taxon>Pleosporales</taxon>
        <taxon>Pleosporineae</taxon>
        <taxon>Didymellaceae</taxon>
        <taxon>Didymella</taxon>
    </lineage>
</organism>
<evidence type="ECO:0000256" key="1">
    <source>
        <dbReference type="SAM" id="Coils"/>
    </source>
</evidence>
<dbReference type="Proteomes" id="UP000758155">
    <property type="component" value="Unassembled WGS sequence"/>
</dbReference>
<proteinExistence type="predicted"/>
<accession>A0A9P4WSM2</accession>
<keyword evidence="3" id="KW-1185">Reference proteome</keyword>
<feature type="coiled-coil region" evidence="1">
    <location>
        <begin position="370"/>
        <end position="397"/>
    </location>
</feature>
<comment type="caution">
    <text evidence="2">The sequence shown here is derived from an EMBL/GenBank/DDBJ whole genome shotgun (WGS) entry which is preliminary data.</text>
</comment>
<evidence type="ECO:0000313" key="3">
    <source>
        <dbReference type="Proteomes" id="UP000758155"/>
    </source>
</evidence>